<dbReference type="InterPro" id="IPR011042">
    <property type="entry name" value="6-blade_b-propeller_TolB-like"/>
</dbReference>
<dbReference type="GO" id="GO:0016787">
    <property type="term" value="F:hydrolase activity"/>
    <property type="evidence" value="ECO:0007669"/>
    <property type="project" value="TreeGrafter"/>
</dbReference>
<protein>
    <submittedName>
        <fullName evidence="6">STRICTOSIDINE SYNTHASE-LIKE</fullName>
    </submittedName>
</protein>
<sequence length="479" mass="52354">MGKRRKNKGGSPQKSPQKQSPQKGAQQSTASNTTPPTSNTTNAASSIHNRRRTPLSASSTKGLGSRALIIVACLGYFAQKQLAPYFLPYGPAVNMQEGPPRFQPVDPSNDKLRGKHGKLTKIYERLEHDVGDDDTEPLLLQGPETVLFHPKSGTMYVLTQDALLVSLTDLKPHNSNNEDDGATTKIVTAKTTKVANLGTGRPMGARFTSDGKTLYIADALLGLLRIVNPHDYPKSKVEIVANQVTDGNNTTKILHANDVIIGPRSGKVYFTDSSDIGPERMGTQQSWDTMYAATMDWARGKPTGRLLEYNPKNNQLKVLATGLWFSNGLGIDRDESSIMVAETFAGRVVRYHLKGSKVGTVETLVDSTDLPGFVDGLDCGPDKHSKCYATVPSAAGRFTELHRIWRNLVLLWPRWAFARNGGSPYGGVVEVDPKTQQIQYFQDPNGADIAHVTGVTVWKNKLYLGSSKNNFIGAYDLKK</sequence>
<name>A0A9N8HUM1_9STRA</name>
<dbReference type="Proteomes" id="UP001153069">
    <property type="component" value="Unassembled WGS sequence"/>
</dbReference>
<dbReference type="EMBL" id="CAICTM010001671">
    <property type="protein sequence ID" value="CAB9525415.1"/>
    <property type="molecule type" value="Genomic_DNA"/>
</dbReference>
<dbReference type="GO" id="GO:0012505">
    <property type="term" value="C:endomembrane system"/>
    <property type="evidence" value="ECO:0007669"/>
    <property type="project" value="TreeGrafter"/>
</dbReference>
<evidence type="ECO:0000256" key="1">
    <source>
        <dbReference type="ARBA" id="ARBA00009191"/>
    </source>
</evidence>
<evidence type="ECO:0000256" key="3">
    <source>
        <dbReference type="ARBA" id="ARBA00023180"/>
    </source>
</evidence>
<dbReference type="SUPFAM" id="SSF63829">
    <property type="entry name" value="Calcium-dependent phosphotriesterase"/>
    <property type="match status" value="1"/>
</dbReference>
<keyword evidence="2" id="KW-0597">Phosphoprotein</keyword>
<dbReference type="OrthoDB" id="5307922at2759"/>
<organism evidence="6 7">
    <name type="scientific">Seminavis robusta</name>
    <dbReference type="NCBI Taxonomy" id="568900"/>
    <lineage>
        <taxon>Eukaryota</taxon>
        <taxon>Sar</taxon>
        <taxon>Stramenopiles</taxon>
        <taxon>Ochrophyta</taxon>
        <taxon>Bacillariophyta</taxon>
        <taxon>Bacillariophyceae</taxon>
        <taxon>Bacillariophycidae</taxon>
        <taxon>Naviculales</taxon>
        <taxon>Naviculaceae</taxon>
        <taxon>Seminavis</taxon>
    </lineage>
</organism>
<comment type="caution">
    <text evidence="6">The sequence shown here is derived from an EMBL/GenBank/DDBJ whole genome shotgun (WGS) entry which is preliminary data.</text>
</comment>
<dbReference type="Pfam" id="PF03088">
    <property type="entry name" value="Str_synth"/>
    <property type="match status" value="1"/>
</dbReference>
<evidence type="ECO:0000256" key="4">
    <source>
        <dbReference type="SAM" id="MobiDB-lite"/>
    </source>
</evidence>
<comment type="similarity">
    <text evidence="1">Belongs to the strictosidine synthase family.</text>
</comment>
<dbReference type="InterPro" id="IPR018119">
    <property type="entry name" value="Strictosidine_synth_cons-reg"/>
</dbReference>
<accession>A0A9N8HUM1</accession>
<dbReference type="AlphaFoldDB" id="A0A9N8HUM1"/>
<proteinExistence type="inferred from homology"/>
<evidence type="ECO:0000313" key="6">
    <source>
        <dbReference type="EMBL" id="CAB9525415.1"/>
    </source>
</evidence>
<dbReference type="PANTHER" id="PTHR10426">
    <property type="entry name" value="STRICTOSIDINE SYNTHASE-RELATED"/>
    <property type="match status" value="1"/>
</dbReference>
<keyword evidence="7" id="KW-1185">Reference proteome</keyword>
<evidence type="ECO:0000313" key="7">
    <source>
        <dbReference type="Proteomes" id="UP001153069"/>
    </source>
</evidence>
<dbReference type="Gene3D" id="2.120.10.30">
    <property type="entry name" value="TolB, C-terminal domain"/>
    <property type="match status" value="1"/>
</dbReference>
<feature type="compositionally biased region" description="Low complexity" evidence="4">
    <location>
        <begin position="9"/>
        <end position="46"/>
    </location>
</feature>
<feature type="region of interest" description="Disordered" evidence="4">
    <location>
        <begin position="1"/>
        <end position="60"/>
    </location>
</feature>
<evidence type="ECO:0000256" key="2">
    <source>
        <dbReference type="ARBA" id="ARBA00022553"/>
    </source>
</evidence>
<reference evidence="6" key="1">
    <citation type="submission" date="2020-06" db="EMBL/GenBank/DDBJ databases">
        <authorList>
            <consortium name="Plant Systems Biology data submission"/>
        </authorList>
    </citation>
    <scope>NUCLEOTIDE SEQUENCE</scope>
    <source>
        <strain evidence="6">D6</strain>
    </source>
</reference>
<dbReference type="PANTHER" id="PTHR10426:SF88">
    <property type="entry name" value="ADIPOCYTE PLASMA MEMBRANE-ASSOCIATED PROTEIN HEMOMUCIN-RELATED"/>
    <property type="match status" value="1"/>
</dbReference>
<keyword evidence="3" id="KW-0325">Glycoprotein</keyword>
<evidence type="ECO:0000259" key="5">
    <source>
        <dbReference type="Pfam" id="PF03088"/>
    </source>
</evidence>
<feature type="domain" description="Strictosidine synthase conserved region" evidence="5">
    <location>
        <begin position="257"/>
        <end position="355"/>
    </location>
</feature>
<gene>
    <name evidence="6" type="ORF">SEMRO_1673_G290230.1</name>
</gene>